<dbReference type="InterPro" id="IPR013608">
    <property type="entry name" value="VWA_N"/>
</dbReference>
<dbReference type="Ensembl" id="ENSVKKT00000029468.1">
    <property type="protein sequence ID" value="ENSVKKP00000028783.1"/>
    <property type="gene ID" value="ENSVKKG00000018572.1"/>
</dbReference>
<dbReference type="Pfam" id="PF13768">
    <property type="entry name" value="VWA_3"/>
    <property type="match status" value="1"/>
</dbReference>
<accession>A0A8D2M044</accession>
<keyword evidence="12" id="KW-0406">Ion transport</keyword>
<proteinExistence type="inferred from homology"/>
<dbReference type="InterPro" id="IPR036465">
    <property type="entry name" value="vWFA_dom_sf"/>
</dbReference>
<dbReference type="AlphaFoldDB" id="A0A8D2M044"/>
<dbReference type="FunFam" id="3.40.50.410:FF:000007">
    <property type="entry name" value="Calcium voltage-gated channel auxiliary subunit alpha2delta 3"/>
    <property type="match status" value="1"/>
</dbReference>
<keyword evidence="7" id="KW-0479">Metal-binding</keyword>
<keyword evidence="5" id="KW-0107">Calcium channel</keyword>
<evidence type="ECO:0000256" key="17">
    <source>
        <dbReference type="SAM" id="Coils"/>
    </source>
</evidence>
<keyword evidence="6" id="KW-0812">Transmembrane</keyword>
<keyword evidence="14" id="KW-1015">Disulfide bond</keyword>
<evidence type="ECO:0000256" key="1">
    <source>
        <dbReference type="ARBA" id="ARBA00004479"/>
    </source>
</evidence>
<evidence type="ECO:0000256" key="2">
    <source>
        <dbReference type="ARBA" id="ARBA00007060"/>
    </source>
</evidence>
<feature type="coiled-coil region" evidence="17">
    <location>
        <begin position="27"/>
        <end position="55"/>
    </location>
</feature>
<evidence type="ECO:0000256" key="3">
    <source>
        <dbReference type="ARBA" id="ARBA00022448"/>
    </source>
</evidence>
<keyword evidence="4" id="KW-0109">Calcium transport</keyword>
<keyword evidence="17" id="KW-0175">Coiled coil</keyword>
<comment type="subcellular location">
    <subcellularLocation>
        <location evidence="1">Membrane</location>
        <topology evidence="1">Single-pass type I membrane protein</topology>
    </subcellularLocation>
</comment>
<evidence type="ECO:0000256" key="8">
    <source>
        <dbReference type="ARBA" id="ARBA00022729"/>
    </source>
</evidence>
<dbReference type="InterPro" id="IPR002035">
    <property type="entry name" value="VWF_A"/>
</dbReference>
<dbReference type="GO" id="GO:0005891">
    <property type="term" value="C:voltage-gated calcium channel complex"/>
    <property type="evidence" value="ECO:0007669"/>
    <property type="project" value="TreeGrafter"/>
</dbReference>
<protein>
    <submittedName>
        <fullName evidence="19">Calcium voltage-gated channel auxiliary subunit alpha2delta 4</fullName>
    </submittedName>
</protein>
<evidence type="ECO:0000256" key="5">
    <source>
        <dbReference type="ARBA" id="ARBA00022673"/>
    </source>
</evidence>
<evidence type="ECO:0000256" key="4">
    <source>
        <dbReference type="ARBA" id="ARBA00022568"/>
    </source>
</evidence>
<keyword evidence="16" id="KW-0407">Ion channel</keyword>
<dbReference type="Gene3D" id="3.40.50.410">
    <property type="entry name" value="von Willebrand factor, type A domain"/>
    <property type="match status" value="1"/>
</dbReference>
<keyword evidence="13" id="KW-0472">Membrane</keyword>
<organism evidence="19 20">
    <name type="scientific">Varanus komodoensis</name>
    <name type="common">Komodo dragon</name>
    <dbReference type="NCBI Taxonomy" id="61221"/>
    <lineage>
        <taxon>Eukaryota</taxon>
        <taxon>Metazoa</taxon>
        <taxon>Chordata</taxon>
        <taxon>Craniata</taxon>
        <taxon>Vertebrata</taxon>
        <taxon>Euteleostomi</taxon>
        <taxon>Lepidosauria</taxon>
        <taxon>Squamata</taxon>
        <taxon>Bifurcata</taxon>
        <taxon>Unidentata</taxon>
        <taxon>Episquamata</taxon>
        <taxon>Toxicofera</taxon>
        <taxon>Anguimorpha</taxon>
        <taxon>Paleoanguimorpha</taxon>
        <taxon>Varanoidea</taxon>
        <taxon>Varanidae</taxon>
        <taxon>Varanus</taxon>
    </lineage>
</organism>
<keyword evidence="9" id="KW-0106">Calcium</keyword>
<keyword evidence="20" id="KW-1185">Reference proteome</keyword>
<evidence type="ECO:0000256" key="14">
    <source>
        <dbReference type="ARBA" id="ARBA00023157"/>
    </source>
</evidence>
<name>A0A8D2M044_VARKO</name>
<keyword evidence="10" id="KW-0851">Voltage-gated channel</keyword>
<evidence type="ECO:0000256" key="16">
    <source>
        <dbReference type="ARBA" id="ARBA00023303"/>
    </source>
</evidence>
<keyword evidence="8" id="KW-0732">Signal</keyword>
<dbReference type="InterPro" id="IPR051173">
    <property type="entry name" value="Ca_channel_alpha-2/delta"/>
</dbReference>
<dbReference type="Gene3D" id="3.30.450.20">
    <property type="entry name" value="PAS domain"/>
    <property type="match status" value="1"/>
</dbReference>
<dbReference type="Proteomes" id="UP000694545">
    <property type="component" value="Unplaced"/>
</dbReference>
<reference evidence="19" key="1">
    <citation type="submission" date="2025-08" db="UniProtKB">
        <authorList>
            <consortium name="Ensembl"/>
        </authorList>
    </citation>
    <scope>IDENTIFICATION</scope>
</reference>
<keyword evidence="11" id="KW-1133">Transmembrane helix</keyword>
<dbReference type="PANTHER" id="PTHR10166:SF59">
    <property type="entry name" value="VOLTAGE-DEPENDENT CALCIUM CHANNEL SUBUNIT ALPHA-2_DELTA-4"/>
    <property type="match status" value="1"/>
</dbReference>
<evidence type="ECO:0000259" key="18">
    <source>
        <dbReference type="PROSITE" id="PS50234"/>
    </source>
</evidence>
<reference evidence="19" key="2">
    <citation type="submission" date="2025-09" db="UniProtKB">
        <authorList>
            <consortium name="Ensembl"/>
        </authorList>
    </citation>
    <scope>IDENTIFICATION</scope>
</reference>
<keyword evidence="15" id="KW-0325">Glycoprotein</keyword>
<dbReference type="FunFam" id="3.30.450.20:FF:000012">
    <property type="entry name" value="Calcium channel, voltage-dependent, alpha2/delta subunit 3"/>
    <property type="match status" value="1"/>
</dbReference>
<dbReference type="Pfam" id="PF08399">
    <property type="entry name" value="VWA_N"/>
    <property type="match status" value="1"/>
</dbReference>
<dbReference type="PANTHER" id="PTHR10166">
    <property type="entry name" value="VOLTAGE-DEPENDENT CALCIUM CHANNEL SUBUNIT ALPHA-2/DELTA-RELATED"/>
    <property type="match status" value="1"/>
</dbReference>
<evidence type="ECO:0000256" key="6">
    <source>
        <dbReference type="ARBA" id="ARBA00022692"/>
    </source>
</evidence>
<keyword evidence="3" id="KW-0813">Transport</keyword>
<evidence type="ECO:0000256" key="13">
    <source>
        <dbReference type="ARBA" id="ARBA00023136"/>
    </source>
</evidence>
<evidence type="ECO:0000256" key="11">
    <source>
        <dbReference type="ARBA" id="ARBA00022989"/>
    </source>
</evidence>
<dbReference type="GO" id="GO:0046872">
    <property type="term" value="F:metal ion binding"/>
    <property type="evidence" value="ECO:0007669"/>
    <property type="project" value="UniProtKB-KW"/>
</dbReference>
<sequence>NFLPRKTKYKDVEPTLKIKEVDGLELVKKFSEEMENMLRRKVEAVERLVEAAEDADLYHEFNSSLVFDYYNAVLINEKDEKDNYVELGDEFILEPNEHFNNLLVNTTYSDIQLPTNVYNKDPDILNGVYMSEALNPVFVDNFERDPTLTWQYFGSSTGFFRLYPGIKWTPDENGVLSFDCRNRGWYIQAATSPKDIVILVDISGSMKGLLLTIAKHTIVTILDTLGENDFVNVIAVNVWPSLHYSLPHAPIWCYENIILVLFDQHFKQLVDELQAKGVGTVNKALTEAFRILREFRDAGQGGLCNQAIMLITDGAMEDYKYVFEKFNWPDRKVRVFTYLIGREVSFASNVKWIACNNKGYYTQISTLADVQENVMEYLHVLSRPMVINHDHDIIWTEAYMDSALFASQAQSLLLMTTVAMPVFSKKNETRSHGILLGVVGSDVPLRELLKLAPRYKLGVHGYAFLNTNNGYILSHPDLRPLYKEGKKLKPKPNYNSVDLSEVEWEDVDETVSKHYMDFFIHLFSPHYQKRVLFLTNDYFFTDISGTPFSSAKELLNHIFLSLLFLSLSRIYCITDIDPDHRKLSQLEAVIRFLTGEEPDLECDEELVQEVLFDAVVTAPMEAYWTALALSLSDETEGGVEMAFMGTRAGLMRSALYMGSEKLSNGKFLTRADKESIFTMDHFPLWYRRAAEHPSGSFIYSISFEDTAGGLSLTAFAFFPVYVSLCLQTGKFFGEVDGSVMAQLINMGMFRETKIFLVLFSLSNHPSFSCLLFSFCLSISAHKHKKHDTLQPCDTEYPIFVYEPAIKETNGIIECKDCQKMFVVQQITNSNLLSASILSFPKPAINLNNTTHNASVKCDRMRSQKLRRRPDTCHAFHPEENAQDCGGAAEISSSLTLLLLSLGATALLLR</sequence>
<evidence type="ECO:0000256" key="10">
    <source>
        <dbReference type="ARBA" id="ARBA00022882"/>
    </source>
</evidence>
<evidence type="ECO:0000313" key="20">
    <source>
        <dbReference type="Proteomes" id="UP000694545"/>
    </source>
</evidence>
<evidence type="ECO:0000256" key="9">
    <source>
        <dbReference type="ARBA" id="ARBA00022837"/>
    </source>
</evidence>
<dbReference type="SUPFAM" id="SSF53300">
    <property type="entry name" value="vWA-like"/>
    <property type="match status" value="1"/>
</dbReference>
<evidence type="ECO:0000256" key="7">
    <source>
        <dbReference type="ARBA" id="ARBA00022723"/>
    </source>
</evidence>
<evidence type="ECO:0000256" key="15">
    <source>
        <dbReference type="ARBA" id="ARBA00023180"/>
    </source>
</evidence>
<evidence type="ECO:0000313" key="19">
    <source>
        <dbReference type="Ensembl" id="ENSVKKP00000028783.1"/>
    </source>
</evidence>
<dbReference type="GO" id="GO:0005245">
    <property type="term" value="F:voltage-gated calcium channel activity"/>
    <property type="evidence" value="ECO:0007669"/>
    <property type="project" value="TreeGrafter"/>
</dbReference>
<dbReference type="SMART" id="SM00327">
    <property type="entry name" value="VWA"/>
    <property type="match status" value="1"/>
</dbReference>
<feature type="domain" description="VWFA" evidence="18">
    <location>
        <begin position="195"/>
        <end position="381"/>
    </location>
</feature>
<comment type="similarity">
    <text evidence="2">Belongs to the calcium channel subunit alpha-2/delta family.</text>
</comment>
<dbReference type="PROSITE" id="PS50234">
    <property type="entry name" value="VWFA"/>
    <property type="match status" value="1"/>
</dbReference>
<evidence type="ECO:0000256" key="12">
    <source>
        <dbReference type="ARBA" id="ARBA00023065"/>
    </source>
</evidence>